<dbReference type="PANTHER" id="PTHR33470:SF4">
    <property type="entry name" value="OS01G0164025 PROTEIN"/>
    <property type="match status" value="1"/>
</dbReference>
<dbReference type="GeneID" id="111296219"/>
<protein>
    <submittedName>
        <fullName evidence="4">Non-classical arabinogalactan protein 30-like</fullName>
    </submittedName>
</protein>
<evidence type="ECO:0000313" key="4">
    <source>
        <dbReference type="RefSeq" id="XP_022746136.1"/>
    </source>
</evidence>
<evidence type="ECO:0000313" key="3">
    <source>
        <dbReference type="Proteomes" id="UP000515121"/>
    </source>
</evidence>
<organism evidence="3 4">
    <name type="scientific">Durio zibethinus</name>
    <name type="common">Durian</name>
    <dbReference type="NCBI Taxonomy" id="66656"/>
    <lineage>
        <taxon>Eukaryota</taxon>
        <taxon>Viridiplantae</taxon>
        <taxon>Streptophyta</taxon>
        <taxon>Embryophyta</taxon>
        <taxon>Tracheophyta</taxon>
        <taxon>Spermatophyta</taxon>
        <taxon>Magnoliopsida</taxon>
        <taxon>eudicotyledons</taxon>
        <taxon>Gunneridae</taxon>
        <taxon>Pentapetalae</taxon>
        <taxon>rosids</taxon>
        <taxon>malvids</taxon>
        <taxon>Malvales</taxon>
        <taxon>Malvaceae</taxon>
        <taxon>Helicteroideae</taxon>
        <taxon>Durio</taxon>
    </lineage>
</organism>
<dbReference type="OrthoDB" id="1936190at2759"/>
<keyword evidence="3" id="KW-1185">Reference proteome</keyword>
<dbReference type="GO" id="GO:0009826">
    <property type="term" value="P:unidimensional cell growth"/>
    <property type="evidence" value="ECO:0007669"/>
    <property type="project" value="TreeGrafter"/>
</dbReference>
<dbReference type="PANTHER" id="PTHR33470">
    <property type="entry name" value="OS01G0164075 PROTEIN"/>
    <property type="match status" value="1"/>
</dbReference>
<dbReference type="Proteomes" id="UP000515121">
    <property type="component" value="Unplaced"/>
</dbReference>
<gene>
    <name evidence="4" type="primary">LOC111296219</name>
</gene>
<evidence type="ECO:0000256" key="1">
    <source>
        <dbReference type="ARBA" id="ARBA00022729"/>
    </source>
</evidence>
<accession>A0A6P5Z1D6</accession>
<reference evidence="4" key="1">
    <citation type="submission" date="2025-08" db="UniProtKB">
        <authorList>
            <consortium name="RefSeq"/>
        </authorList>
    </citation>
    <scope>IDENTIFICATION</scope>
    <source>
        <tissue evidence="4">Fruit stalk</tissue>
    </source>
</reference>
<feature type="chain" id="PRO_5027969927" evidence="2">
    <location>
        <begin position="26"/>
        <end position="176"/>
    </location>
</feature>
<proteinExistence type="predicted"/>
<dbReference type="AlphaFoldDB" id="A0A6P5Z1D6"/>
<dbReference type="GO" id="GO:0048767">
    <property type="term" value="P:root hair elongation"/>
    <property type="evidence" value="ECO:0007669"/>
    <property type="project" value="TreeGrafter"/>
</dbReference>
<name>A0A6P5Z1D6_DURZI</name>
<dbReference type="Pfam" id="PF01190">
    <property type="entry name" value="Pollen_Ole_e_1"/>
    <property type="match status" value="1"/>
</dbReference>
<keyword evidence="1 2" id="KW-0732">Signal</keyword>
<dbReference type="KEGG" id="dzi:111296219"/>
<dbReference type="GO" id="GO:0071944">
    <property type="term" value="C:cell periphery"/>
    <property type="evidence" value="ECO:0007669"/>
    <property type="project" value="TreeGrafter"/>
</dbReference>
<evidence type="ECO:0000256" key="2">
    <source>
        <dbReference type="SAM" id="SignalP"/>
    </source>
</evidence>
<dbReference type="RefSeq" id="XP_022746136.1">
    <property type="nucleotide sequence ID" value="XM_022890401.1"/>
</dbReference>
<feature type="signal peptide" evidence="2">
    <location>
        <begin position="1"/>
        <end position="25"/>
    </location>
</feature>
<sequence length="176" mass="19454">MASSHLAFFISSLLLLPLAFPSIAAYGDIPQEKKSEVVVEGMVYCQSCDNYGPWSLSKAEPIASSKVSVTCKNYKNQVSFYKAFETEGNGYFFAELEGFQMSNSLLDHPLQSCHVQLVSSPLGNCNLLSNVNYGPYGSPLRYENKRLYRKDYDVVIYAAGPLAFRPAAHCPAPAHH</sequence>